<comment type="caution">
    <text evidence="1">The sequence shown here is derived from an EMBL/GenBank/DDBJ whole genome shotgun (WGS) entry which is preliminary data.</text>
</comment>
<dbReference type="EMBL" id="BJXR01000039">
    <property type="protein sequence ID" value="GEN10585.1"/>
    <property type="molecule type" value="Genomic_DNA"/>
</dbReference>
<dbReference type="Proteomes" id="UP000321514">
    <property type="component" value="Unassembled WGS sequence"/>
</dbReference>
<dbReference type="RefSeq" id="WP_143097083.1">
    <property type="nucleotide sequence ID" value="NZ_BJXR01000039.1"/>
</dbReference>
<sequence>MSQTNGFVWDGTCPNCRAEVRVVFQSHVGLLDDQVFERGDDVFGRETNKKRPVYAPRYELRSGSFWAYGVDVCPNCRTELWCRVIVRNGRYEASVPVAPPENPLFWDEL</sequence>
<proteinExistence type="predicted"/>
<dbReference type="EMBL" id="FOIB01000003">
    <property type="protein sequence ID" value="SET79309.1"/>
    <property type="molecule type" value="Genomic_DNA"/>
</dbReference>
<dbReference type="OrthoDB" id="5521272at2"/>
<keyword evidence="3" id="KW-1185">Reference proteome</keyword>
<reference evidence="2 3" key="1">
    <citation type="submission" date="2016-10" db="EMBL/GenBank/DDBJ databases">
        <authorList>
            <person name="Varghese N."/>
            <person name="Submissions S."/>
        </authorList>
    </citation>
    <scope>NUCLEOTIDE SEQUENCE [LARGE SCALE GENOMIC DNA]</scope>
    <source>
        <strain evidence="2 3">DSM 16525</strain>
    </source>
</reference>
<dbReference type="AlphaFoldDB" id="A0A511T8T8"/>
<organism evidence="1 4">
    <name type="scientific">Myxococcus fulvus</name>
    <dbReference type="NCBI Taxonomy" id="33"/>
    <lineage>
        <taxon>Bacteria</taxon>
        <taxon>Pseudomonadati</taxon>
        <taxon>Myxococcota</taxon>
        <taxon>Myxococcia</taxon>
        <taxon>Myxococcales</taxon>
        <taxon>Cystobacterineae</taxon>
        <taxon>Myxococcaceae</taxon>
        <taxon>Myxococcus</taxon>
    </lineage>
</organism>
<reference evidence="1 4" key="2">
    <citation type="submission" date="2019-07" db="EMBL/GenBank/DDBJ databases">
        <title>Whole genome shotgun sequence of Myxococcus fulvus NBRC 100333.</title>
        <authorList>
            <person name="Hosoyama A."/>
            <person name="Uohara A."/>
            <person name="Ohji S."/>
            <person name="Ichikawa N."/>
        </authorList>
    </citation>
    <scope>NUCLEOTIDE SEQUENCE [LARGE SCALE GENOMIC DNA]</scope>
    <source>
        <strain evidence="1 4">NBRC 100333</strain>
    </source>
</reference>
<accession>A0A511T8T8</accession>
<protein>
    <submittedName>
        <fullName evidence="1">Uncharacterized protein</fullName>
    </submittedName>
</protein>
<evidence type="ECO:0000313" key="2">
    <source>
        <dbReference type="EMBL" id="SET79309.1"/>
    </source>
</evidence>
<dbReference type="Proteomes" id="UP000183760">
    <property type="component" value="Unassembled WGS sequence"/>
</dbReference>
<name>A0A511T8T8_MYXFU</name>
<evidence type="ECO:0000313" key="1">
    <source>
        <dbReference type="EMBL" id="GEN10585.1"/>
    </source>
</evidence>
<evidence type="ECO:0000313" key="3">
    <source>
        <dbReference type="Proteomes" id="UP000183760"/>
    </source>
</evidence>
<gene>
    <name evidence="1" type="ORF">MFU01_56220</name>
    <name evidence="2" type="ORF">SAMN05443572_103244</name>
</gene>
<evidence type="ECO:0000313" key="4">
    <source>
        <dbReference type="Proteomes" id="UP000321514"/>
    </source>
</evidence>